<sequence length="463" mass="52493">MKIALKTQFGQHLALTPQLQRSIQLLQISSAELEEEVAKAAEENPMLEYSPPDQSKDDGEPNEKMEMIQANWASSAPSRDDDEDWDTRHEQQAQVKSLLNYLEEQIQSLRIDPPAKGLVVYLAGCLDERGYLPESLEDLATEIHSELKITKASALTQLKTALTELQKLDPAGIGAHSLAECLCLQIQRQMQFDTEHSDKLQLALNLAQNHLSKIAQKDWSKLRQIFKQSEANIMEAVAHIRTLQHNPGEHFDTNVEQWISPDVFIKLNAKGKWVVHSNQAIKPRLTLNQEYSRILKENNAKKNNLALHQKMLEARWLIKNIEQREETILKVAEAIVERQQNFFHQGNIAMKPLVLREIAAAIGMHESTISRVTNNKYLACPAGIFEFKYFFSAQLSSEKGQAVSATAVQSLIKQIILDETPKKPISDNQITNLLASQGFVVARRTVAKYRELLRIPPAHLRKN</sequence>
<feature type="region of interest" description="Disordered" evidence="10">
    <location>
        <begin position="70"/>
        <end position="89"/>
    </location>
</feature>
<comment type="similarity">
    <text evidence="1 9">Belongs to the sigma-54 factor family.</text>
</comment>
<dbReference type="GO" id="GO:0016987">
    <property type="term" value="F:sigma factor activity"/>
    <property type="evidence" value="ECO:0007669"/>
    <property type="project" value="UniProtKB-KW"/>
</dbReference>
<organism evidence="13">
    <name type="scientific">Polynucleobacter sp. UK-FUSCHL-C3</name>
    <dbReference type="NCBI Taxonomy" id="2955208"/>
    <lineage>
        <taxon>Bacteria</taxon>
        <taxon>Pseudomonadati</taxon>
        <taxon>Pseudomonadota</taxon>
        <taxon>Betaproteobacteria</taxon>
        <taxon>Burkholderiales</taxon>
        <taxon>Burkholderiaceae</taxon>
        <taxon>Polynucleobacter</taxon>
    </lineage>
</organism>
<dbReference type="PANTHER" id="PTHR32248:SF4">
    <property type="entry name" value="RNA POLYMERASE SIGMA-54 FACTOR"/>
    <property type="match status" value="1"/>
</dbReference>
<dbReference type="Gene3D" id="1.10.10.1330">
    <property type="entry name" value="RNA polymerase sigma-54 factor, core-binding domain"/>
    <property type="match status" value="1"/>
</dbReference>
<dbReference type="RefSeq" id="WP_353438357.1">
    <property type="nucleotide sequence ID" value="NZ_CP099959.1"/>
</dbReference>
<evidence type="ECO:0000256" key="10">
    <source>
        <dbReference type="SAM" id="MobiDB-lite"/>
    </source>
</evidence>
<feature type="domain" description="RNA polymerase sigma factor 54 DNA-binding" evidence="11">
    <location>
        <begin position="307"/>
        <end position="462"/>
    </location>
</feature>
<evidence type="ECO:0000256" key="3">
    <source>
        <dbReference type="ARBA" id="ARBA00022679"/>
    </source>
</evidence>
<keyword evidence="3 9" id="KW-0808">Transferase</keyword>
<comment type="function">
    <text evidence="9">Sigma factors are initiation factors that promote the attachment of RNA polymerase to specific initiation sites and are then released.</text>
</comment>
<dbReference type="NCBIfam" id="TIGR02395">
    <property type="entry name" value="rpoN_sigma"/>
    <property type="match status" value="1"/>
</dbReference>
<dbReference type="PROSITE" id="PS00717">
    <property type="entry name" value="SIGMA54_1"/>
    <property type="match status" value="1"/>
</dbReference>
<dbReference type="GO" id="GO:0001216">
    <property type="term" value="F:DNA-binding transcription activator activity"/>
    <property type="evidence" value="ECO:0007669"/>
    <property type="project" value="InterPro"/>
</dbReference>
<feature type="domain" description="RNA polymerase sigma factor 54 core-binding" evidence="12">
    <location>
        <begin position="91"/>
        <end position="291"/>
    </location>
</feature>
<dbReference type="PROSITE" id="PS00718">
    <property type="entry name" value="SIGMA54_2"/>
    <property type="match status" value="1"/>
</dbReference>
<dbReference type="GO" id="GO:0016779">
    <property type="term" value="F:nucleotidyltransferase activity"/>
    <property type="evidence" value="ECO:0007669"/>
    <property type="project" value="UniProtKB-KW"/>
</dbReference>
<feature type="region of interest" description="Disordered" evidence="10">
    <location>
        <begin position="42"/>
        <end position="61"/>
    </location>
</feature>
<dbReference type="PROSITE" id="PS50044">
    <property type="entry name" value="SIGMA54_3"/>
    <property type="match status" value="1"/>
</dbReference>
<dbReference type="Pfam" id="PF04552">
    <property type="entry name" value="Sigma54_DBD"/>
    <property type="match status" value="1"/>
</dbReference>
<evidence type="ECO:0000256" key="8">
    <source>
        <dbReference type="ARBA" id="ARBA00023163"/>
    </source>
</evidence>
<dbReference type="NCBIfam" id="NF009118">
    <property type="entry name" value="PRK12469.1"/>
    <property type="match status" value="1"/>
</dbReference>
<evidence type="ECO:0000256" key="4">
    <source>
        <dbReference type="ARBA" id="ARBA00022695"/>
    </source>
</evidence>
<dbReference type="PANTHER" id="PTHR32248">
    <property type="entry name" value="RNA POLYMERASE SIGMA-54 FACTOR"/>
    <property type="match status" value="1"/>
</dbReference>
<evidence type="ECO:0000259" key="12">
    <source>
        <dbReference type="Pfam" id="PF04963"/>
    </source>
</evidence>
<dbReference type="GO" id="GO:0000428">
    <property type="term" value="C:DNA-directed RNA polymerase complex"/>
    <property type="evidence" value="ECO:0007669"/>
    <property type="project" value="UniProtKB-KW"/>
</dbReference>
<dbReference type="Gene3D" id="1.10.10.60">
    <property type="entry name" value="Homeodomain-like"/>
    <property type="match status" value="1"/>
</dbReference>
<dbReference type="InterPro" id="IPR038709">
    <property type="entry name" value="RpoN_core-bd_sf"/>
</dbReference>
<dbReference type="PRINTS" id="PR00045">
    <property type="entry name" value="SIGMA54FCT"/>
</dbReference>
<gene>
    <name evidence="13" type="primary">rpoN</name>
    <name evidence="13" type="ORF">NKE59_07460</name>
</gene>
<keyword evidence="5 9" id="KW-0805">Transcription regulation</keyword>
<keyword evidence="6 9" id="KW-0731">Sigma factor</keyword>
<evidence type="ECO:0000256" key="6">
    <source>
        <dbReference type="ARBA" id="ARBA00023082"/>
    </source>
</evidence>
<dbReference type="PIRSF" id="PIRSF000774">
    <property type="entry name" value="RpoN"/>
    <property type="match status" value="1"/>
</dbReference>
<dbReference type="GO" id="GO:0003677">
    <property type="term" value="F:DNA binding"/>
    <property type="evidence" value="ECO:0007669"/>
    <property type="project" value="UniProtKB-KW"/>
</dbReference>
<dbReference type="InterPro" id="IPR007634">
    <property type="entry name" value="RNA_pol_sigma_54_DNA-bd"/>
</dbReference>
<evidence type="ECO:0000259" key="11">
    <source>
        <dbReference type="Pfam" id="PF04552"/>
    </source>
</evidence>
<dbReference type="Pfam" id="PF04963">
    <property type="entry name" value="Sigma54_CBD"/>
    <property type="match status" value="1"/>
</dbReference>
<evidence type="ECO:0000256" key="7">
    <source>
        <dbReference type="ARBA" id="ARBA00023125"/>
    </source>
</evidence>
<keyword evidence="7 9" id="KW-0238">DNA-binding</keyword>
<evidence type="ECO:0000256" key="1">
    <source>
        <dbReference type="ARBA" id="ARBA00008798"/>
    </source>
</evidence>
<keyword evidence="8 9" id="KW-0804">Transcription</keyword>
<keyword evidence="4 9" id="KW-0548">Nucleotidyltransferase</keyword>
<dbReference type="EMBL" id="CP099959">
    <property type="protein sequence ID" value="XCC57327.1"/>
    <property type="molecule type" value="Genomic_DNA"/>
</dbReference>
<dbReference type="InterPro" id="IPR000394">
    <property type="entry name" value="RNA_pol_sigma_54"/>
</dbReference>
<proteinExistence type="inferred from homology"/>
<evidence type="ECO:0000256" key="2">
    <source>
        <dbReference type="ARBA" id="ARBA00022478"/>
    </source>
</evidence>
<dbReference type="InterPro" id="IPR007046">
    <property type="entry name" value="RNA_pol_sigma_54_core-bd"/>
</dbReference>
<evidence type="ECO:0000313" key="13">
    <source>
        <dbReference type="EMBL" id="XCC57327.1"/>
    </source>
</evidence>
<dbReference type="AlphaFoldDB" id="A0AAU8A110"/>
<reference evidence="13" key="1">
    <citation type="submission" date="2022-06" db="EMBL/GenBank/DDBJ databases">
        <title>New Polynucleobacter species.</title>
        <authorList>
            <person name="Hahn M.W."/>
        </authorList>
    </citation>
    <scope>NUCLEOTIDE SEQUENCE</scope>
    <source>
        <strain evidence="13">UK-FUSCHL-C3</strain>
    </source>
</reference>
<keyword evidence="2 9" id="KW-0240">DNA-directed RNA polymerase</keyword>
<accession>A0AAU8A110</accession>
<evidence type="ECO:0000256" key="9">
    <source>
        <dbReference type="PIRNR" id="PIRNR000774"/>
    </source>
</evidence>
<dbReference type="GO" id="GO:0006352">
    <property type="term" value="P:DNA-templated transcription initiation"/>
    <property type="evidence" value="ECO:0007669"/>
    <property type="project" value="InterPro"/>
</dbReference>
<dbReference type="Pfam" id="PF00309">
    <property type="entry name" value="Sigma54_AID"/>
    <property type="match status" value="1"/>
</dbReference>
<evidence type="ECO:0000256" key="5">
    <source>
        <dbReference type="ARBA" id="ARBA00023015"/>
    </source>
</evidence>
<protein>
    <recommendedName>
        <fullName evidence="9">RNA polymerase sigma-54 factor</fullName>
    </recommendedName>
</protein>
<name>A0AAU8A110_9BURK</name>